<evidence type="ECO:0000313" key="2">
    <source>
        <dbReference type="Proteomes" id="UP000199013"/>
    </source>
</evidence>
<dbReference type="SUPFAM" id="SSF143011">
    <property type="entry name" value="RelE-like"/>
    <property type="match status" value="1"/>
</dbReference>
<proteinExistence type="predicted"/>
<dbReference type="AlphaFoldDB" id="A0A1C3NZD4"/>
<evidence type="ECO:0000313" key="1">
    <source>
        <dbReference type="EMBL" id="SBW22926.1"/>
    </source>
</evidence>
<dbReference type="InterPro" id="IPR009241">
    <property type="entry name" value="HigB-like"/>
</dbReference>
<dbReference type="Pfam" id="PF05973">
    <property type="entry name" value="Gp49"/>
    <property type="match status" value="1"/>
</dbReference>
<evidence type="ECO:0008006" key="3">
    <source>
        <dbReference type="Google" id="ProtNLM"/>
    </source>
</evidence>
<keyword evidence="2" id="KW-1185">Reference proteome</keyword>
<dbReference type="EMBL" id="FLUV01001391">
    <property type="protein sequence ID" value="SBW22926.1"/>
    <property type="molecule type" value="Genomic_DNA"/>
</dbReference>
<gene>
    <name evidence="1" type="ORF">FDG2_3317</name>
</gene>
<dbReference type="InterPro" id="IPR035093">
    <property type="entry name" value="RelE/ParE_toxin_dom_sf"/>
</dbReference>
<dbReference type="Proteomes" id="UP000199013">
    <property type="component" value="Unassembled WGS sequence"/>
</dbReference>
<protein>
    <recommendedName>
        <fullName evidence="3">Type II toxin-antitoxin system RelE/ParE family toxin</fullName>
    </recommendedName>
</protein>
<accession>A0A1C3NZD4</accession>
<sequence>MVWQVLVHPDADVELNKIPARERTAVATALDKLRAIGPALGHPHTSDIKTAQRLRELRPRQGRSPWRVFYRQIGPALVVGAIGPEADTDPKGFARAVRSAEQRLDDVEADT</sequence>
<name>A0A1C3NZD4_9ACTN</name>
<organism evidence="1 2">
    <name type="scientific">Candidatus Protofrankia californiensis</name>
    <dbReference type="NCBI Taxonomy" id="1839754"/>
    <lineage>
        <taxon>Bacteria</taxon>
        <taxon>Bacillati</taxon>
        <taxon>Actinomycetota</taxon>
        <taxon>Actinomycetes</taxon>
        <taxon>Frankiales</taxon>
        <taxon>Frankiaceae</taxon>
        <taxon>Protofrankia</taxon>
    </lineage>
</organism>
<reference evidence="2" key="1">
    <citation type="submission" date="2016-02" db="EMBL/GenBank/DDBJ databases">
        <authorList>
            <person name="Wibberg D."/>
        </authorList>
    </citation>
    <scope>NUCLEOTIDE SEQUENCE [LARGE SCALE GENOMIC DNA]</scope>
</reference>